<dbReference type="InterPro" id="IPR039110">
    <property type="entry name" value="KNL2-like"/>
</dbReference>
<dbReference type="PANTHER" id="PTHR16124:SF3">
    <property type="entry name" value="MIS18-BINDING PROTEIN 1"/>
    <property type="match status" value="1"/>
</dbReference>
<feature type="region of interest" description="Disordered" evidence="2">
    <location>
        <begin position="998"/>
        <end position="1037"/>
    </location>
</feature>
<evidence type="ECO:0000313" key="4">
    <source>
        <dbReference type="WBParaSite" id="maker-PairedContig_1921-snap-gene-0.11-mRNA-1"/>
    </source>
</evidence>
<evidence type="ECO:0000256" key="1">
    <source>
        <dbReference type="ARBA" id="ARBA00004123"/>
    </source>
</evidence>
<feature type="region of interest" description="Disordered" evidence="2">
    <location>
        <begin position="616"/>
        <end position="752"/>
    </location>
</feature>
<dbReference type="InterPro" id="IPR015216">
    <property type="entry name" value="SANTA"/>
</dbReference>
<feature type="domain" description="Myb-like" evidence="3">
    <location>
        <begin position="786"/>
        <end position="840"/>
    </location>
</feature>
<evidence type="ECO:0000256" key="2">
    <source>
        <dbReference type="SAM" id="MobiDB-lite"/>
    </source>
</evidence>
<dbReference type="PANTHER" id="PTHR16124">
    <property type="entry name" value="MIS18-BINDING PROTEIN 1"/>
    <property type="match status" value="1"/>
</dbReference>
<evidence type="ECO:0000259" key="3">
    <source>
        <dbReference type="PROSITE" id="PS50090"/>
    </source>
</evidence>
<dbReference type="SMART" id="SM00717">
    <property type="entry name" value="SANT"/>
    <property type="match status" value="1"/>
</dbReference>
<dbReference type="InterPro" id="IPR001005">
    <property type="entry name" value="SANT/Myb"/>
</dbReference>
<reference evidence="4" key="1">
    <citation type="submission" date="2016-11" db="UniProtKB">
        <authorList>
            <consortium name="WormBaseParasite"/>
        </authorList>
    </citation>
    <scope>IDENTIFICATION</scope>
    <source>
        <strain evidence="4">pt0022</strain>
    </source>
</reference>
<dbReference type="GO" id="GO:0005634">
    <property type="term" value="C:nucleus"/>
    <property type="evidence" value="ECO:0007669"/>
    <property type="project" value="UniProtKB-SubCell"/>
</dbReference>
<dbReference type="Gene3D" id="1.10.10.60">
    <property type="entry name" value="Homeodomain-like"/>
    <property type="match status" value="1"/>
</dbReference>
<feature type="compositionally biased region" description="Polar residues" evidence="2">
    <location>
        <begin position="1004"/>
        <end position="1019"/>
    </location>
</feature>
<protein>
    <submittedName>
        <fullName evidence="4">Myb-like domain-containing protein</fullName>
    </submittedName>
</protein>
<feature type="compositionally biased region" description="Acidic residues" evidence="2">
    <location>
        <begin position="1026"/>
        <end position="1037"/>
    </location>
</feature>
<dbReference type="CDD" id="cd00167">
    <property type="entry name" value="SANT"/>
    <property type="match status" value="1"/>
</dbReference>
<dbReference type="GO" id="GO:0000775">
    <property type="term" value="C:chromosome, centromeric region"/>
    <property type="evidence" value="ECO:0007669"/>
    <property type="project" value="TreeGrafter"/>
</dbReference>
<name>A0A1I8EG40_WUCBA</name>
<dbReference type="PROSITE" id="PS50090">
    <property type="entry name" value="MYB_LIKE"/>
    <property type="match status" value="1"/>
</dbReference>
<accession>A0A1I8EG40</accession>
<dbReference type="Pfam" id="PF09133">
    <property type="entry name" value="SANTA"/>
    <property type="match status" value="2"/>
</dbReference>
<organism evidence="4">
    <name type="scientific">Wuchereria bancrofti</name>
    <dbReference type="NCBI Taxonomy" id="6293"/>
    <lineage>
        <taxon>Eukaryota</taxon>
        <taxon>Metazoa</taxon>
        <taxon>Ecdysozoa</taxon>
        <taxon>Nematoda</taxon>
        <taxon>Chromadorea</taxon>
        <taxon>Rhabditida</taxon>
        <taxon>Spirurina</taxon>
        <taxon>Spiruromorpha</taxon>
        <taxon>Filarioidea</taxon>
        <taxon>Onchocercidae</taxon>
        <taxon>Wuchereria</taxon>
    </lineage>
</organism>
<dbReference type="WBParaSite" id="maker-PairedContig_1921-snap-gene-0.11-mRNA-1">
    <property type="protein sequence ID" value="maker-PairedContig_1921-snap-gene-0.11-mRNA-1"/>
    <property type="gene ID" value="maker-PairedContig_1921-snap-gene-0.11"/>
</dbReference>
<feature type="compositionally biased region" description="Basic residues" evidence="2">
    <location>
        <begin position="705"/>
        <end position="730"/>
    </location>
</feature>
<feature type="compositionally biased region" description="Low complexity" evidence="2">
    <location>
        <begin position="639"/>
        <end position="649"/>
    </location>
</feature>
<feature type="region of interest" description="Disordered" evidence="2">
    <location>
        <begin position="438"/>
        <end position="463"/>
    </location>
</feature>
<dbReference type="AlphaFoldDB" id="A0A1I8EG40"/>
<dbReference type="SUPFAM" id="SSF46689">
    <property type="entry name" value="Homeodomain-like"/>
    <property type="match status" value="1"/>
</dbReference>
<proteinExistence type="predicted"/>
<dbReference type="STRING" id="6293.A0A1I8EG40"/>
<comment type="subcellular location">
    <subcellularLocation>
        <location evidence="1">Nucleus</location>
    </subcellularLocation>
</comment>
<dbReference type="InterPro" id="IPR009057">
    <property type="entry name" value="Homeodomain-like_sf"/>
</dbReference>
<sequence>MSFLTLSSAVFSSFFSSNDWLKQERKKEMYSQQKGQQAVIDLKLWIFKFIRNDKDEFAVCVEGYRKKDIEERELENWRSTAIKERYNSMTLLTISGSKYVLHGVLDQDSAYALGYPKTLIERFKDGFPYEWRELLCDYYSNVIKPNKLNASQGLYSMLLSGVFLDISKCSRTDGHRVPASRNVSSLSNCNAKRVKPLFIKDKIVEEDEESSRDKLSSSKLHDNCTISTNGFSINLGTSIASSSHDSSEQKVISKCDNHFMSAGDDMRAAGMKMSVFKETFEDKSQEDIFKMPLLPLQRRRPKPVALYNWTIRFSANDLGHSKLFPNFAFVVVGFRPDKNLDWKTSCIVAVEGTRLLRTETCAYELMGPINTILAAQQGFPKEFVTQFLNGFPKDWHRILSLFFNTYIEPQLPPQQSLTISEIHDDDEVENLHRSGFQQSVKSYSSDDSDSDSSDCDGSSSSESIQNCRKDLKYSTSRKSVRYRIENSCKFRILSLKCILIYRIIISYTFLNFCYSDHVKPGKRRDNKYRQSKDLVLPAKRVKLEGKSEDSVDLSVLKTTRSGRAVKPRLATWTGQRIVYNVHGSPIKTIGITTDSIYSTSASDSSLSTLRAMTLRKTLGKENRKPSPYNVENKRVPLVSYSDSKSSFSSSDDDRKLSPPAPVTPFRGKHGHRSSRMIISSPEEGMKEKQTRRHKIRERQSMKEKTTKRHKIRKRQIKTCRKTRSKQKNQSKKSTCLKARAERKDDEGQNSVKEAVPIVSFSDVESENGVENARNTEVANDNITKNAKNTQPKKWTGNDNTRLKLAVRAIYPQSEKDWENVAASIRTRTAEECRKQALEVLKLNITPKESKTTDVSADVVDALRKTKVGTLAYQIQADRFTRQYLKAGDASDFFEETMDIGSNGRKVAMMPSVTTFDSDDSLLSVLRTPTPKSVRRNIRREKLIRIPESPDCSTPKVLQRDSYVPFRFDPDDETYREQQLRYVHKILKVRNQYGRNRANVAKPSISKNYHLQVPTTQCHQNDSDKESEPDEYFEEETD</sequence>